<sequence length="79" mass="9313">MLREFCDVRMKCKTTMPNGGQLETSFGLQISVCMFEKLKAWFLMFLFVSSESVAILNHHSLIWLKLFNFNYYQAEYTNA</sequence>
<organism evidence="2 3">
    <name type="scientific">Brachionus plicatilis</name>
    <name type="common">Marine rotifer</name>
    <name type="synonym">Brachionus muelleri</name>
    <dbReference type="NCBI Taxonomy" id="10195"/>
    <lineage>
        <taxon>Eukaryota</taxon>
        <taxon>Metazoa</taxon>
        <taxon>Spiralia</taxon>
        <taxon>Gnathifera</taxon>
        <taxon>Rotifera</taxon>
        <taxon>Eurotatoria</taxon>
        <taxon>Monogononta</taxon>
        <taxon>Pseudotrocha</taxon>
        <taxon>Ploima</taxon>
        <taxon>Brachionidae</taxon>
        <taxon>Brachionus</taxon>
    </lineage>
</organism>
<name>A0A3M7QDI2_BRAPC</name>
<dbReference type="EMBL" id="REGN01006478">
    <property type="protein sequence ID" value="RNA09343.1"/>
    <property type="molecule type" value="Genomic_DNA"/>
</dbReference>
<comment type="caution">
    <text evidence="2">The sequence shown here is derived from an EMBL/GenBank/DDBJ whole genome shotgun (WGS) entry which is preliminary data.</text>
</comment>
<dbReference type="AlphaFoldDB" id="A0A3M7QDI2"/>
<keyword evidence="1" id="KW-1133">Transmembrane helix</keyword>
<protein>
    <submittedName>
        <fullName evidence="2">Uncharacterized protein</fullName>
    </submittedName>
</protein>
<feature type="transmembrane region" description="Helical" evidence="1">
    <location>
        <begin position="40"/>
        <end position="62"/>
    </location>
</feature>
<dbReference type="Proteomes" id="UP000276133">
    <property type="component" value="Unassembled WGS sequence"/>
</dbReference>
<evidence type="ECO:0000313" key="3">
    <source>
        <dbReference type="Proteomes" id="UP000276133"/>
    </source>
</evidence>
<evidence type="ECO:0000256" key="1">
    <source>
        <dbReference type="SAM" id="Phobius"/>
    </source>
</evidence>
<keyword evidence="1" id="KW-0812">Transmembrane</keyword>
<keyword evidence="1" id="KW-0472">Membrane</keyword>
<evidence type="ECO:0000313" key="2">
    <source>
        <dbReference type="EMBL" id="RNA09343.1"/>
    </source>
</evidence>
<reference evidence="2 3" key="1">
    <citation type="journal article" date="2018" name="Sci. Rep.">
        <title>Genomic signatures of local adaptation to the degree of environmental predictability in rotifers.</title>
        <authorList>
            <person name="Franch-Gras L."/>
            <person name="Hahn C."/>
            <person name="Garcia-Roger E.M."/>
            <person name="Carmona M.J."/>
            <person name="Serra M."/>
            <person name="Gomez A."/>
        </authorList>
    </citation>
    <scope>NUCLEOTIDE SEQUENCE [LARGE SCALE GENOMIC DNA]</scope>
    <source>
        <strain evidence="2">HYR1</strain>
    </source>
</reference>
<gene>
    <name evidence="2" type="ORF">BpHYR1_031408</name>
</gene>
<proteinExistence type="predicted"/>
<accession>A0A3M7QDI2</accession>
<keyword evidence="3" id="KW-1185">Reference proteome</keyword>